<dbReference type="PANTHER" id="PTHR20883:SF15">
    <property type="entry name" value="PHYTANOYL-COA DIOXYGENASE DOMAIN-CONTAINING PROTEIN 1"/>
    <property type="match status" value="1"/>
</dbReference>
<evidence type="ECO:0000256" key="2">
    <source>
        <dbReference type="ARBA" id="ARBA00005830"/>
    </source>
</evidence>
<keyword evidence="4" id="KW-0408">Iron</keyword>
<dbReference type="OrthoDB" id="445007at2759"/>
<dbReference type="Proteomes" id="UP000245946">
    <property type="component" value="Unassembled WGS sequence"/>
</dbReference>
<evidence type="ECO:0000256" key="5">
    <source>
        <dbReference type="SAM" id="MobiDB-lite"/>
    </source>
</evidence>
<feature type="compositionally biased region" description="Basic and acidic residues" evidence="5">
    <location>
        <begin position="210"/>
        <end position="221"/>
    </location>
</feature>
<evidence type="ECO:0000313" key="7">
    <source>
        <dbReference type="Proteomes" id="UP000245946"/>
    </source>
</evidence>
<dbReference type="PANTHER" id="PTHR20883">
    <property type="entry name" value="PHYTANOYL-COA DIOXYGENASE DOMAIN CONTAINING 1"/>
    <property type="match status" value="1"/>
</dbReference>
<reference evidence="6 7" key="1">
    <citation type="journal article" date="2018" name="Mol. Biol. Evol.">
        <title>Broad Genomic Sampling Reveals a Smut Pathogenic Ancestry of the Fungal Clade Ustilaginomycotina.</title>
        <authorList>
            <person name="Kijpornyongpan T."/>
            <person name="Mondo S.J."/>
            <person name="Barry K."/>
            <person name="Sandor L."/>
            <person name="Lee J."/>
            <person name="Lipzen A."/>
            <person name="Pangilinan J."/>
            <person name="LaButti K."/>
            <person name="Hainaut M."/>
            <person name="Henrissat B."/>
            <person name="Grigoriev I.V."/>
            <person name="Spatafora J.W."/>
            <person name="Aime M.C."/>
        </authorList>
    </citation>
    <scope>NUCLEOTIDE SEQUENCE [LARGE SCALE GENOMIC DNA]</scope>
    <source>
        <strain evidence="6 7">MCA 4186</strain>
    </source>
</reference>
<dbReference type="InterPro" id="IPR008775">
    <property type="entry name" value="Phytyl_CoA_dOase-like"/>
</dbReference>
<evidence type="ECO:0000313" key="6">
    <source>
        <dbReference type="EMBL" id="PWN95964.1"/>
    </source>
</evidence>
<dbReference type="GeneID" id="37272370"/>
<dbReference type="STRING" id="58919.A0A316Z4F0"/>
<name>A0A316Z4F0_9BASI</name>
<comment type="cofactor">
    <cofactor evidence="1">
        <name>Fe cation</name>
        <dbReference type="ChEBI" id="CHEBI:24875"/>
    </cofactor>
</comment>
<keyword evidence="6" id="KW-0560">Oxidoreductase</keyword>
<gene>
    <name evidence="6" type="ORF">FA09DRAFT_351432</name>
</gene>
<organism evidence="6 7">
    <name type="scientific">Tilletiopsis washingtonensis</name>
    <dbReference type="NCBI Taxonomy" id="58919"/>
    <lineage>
        <taxon>Eukaryota</taxon>
        <taxon>Fungi</taxon>
        <taxon>Dikarya</taxon>
        <taxon>Basidiomycota</taxon>
        <taxon>Ustilaginomycotina</taxon>
        <taxon>Exobasidiomycetes</taxon>
        <taxon>Entylomatales</taxon>
        <taxon>Entylomatales incertae sedis</taxon>
        <taxon>Tilletiopsis</taxon>
    </lineage>
</organism>
<dbReference type="EMBL" id="KZ819301">
    <property type="protein sequence ID" value="PWN95964.1"/>
    <property type="molecule type" value="Genomic_DNA"/>
</dbReference>
<evidence type="ECO:0000256" key="4">
    <source>
        <dbReference type="ARBA" id="ARBA00023004"/>
    </source>
</evidence>
<dbReference type="AlphaFoldDB" id="A0A316Z4F0"/>
<keyword evidence="6" id="KW-0223">Dioxygenase</keyword>
<dbReference type="Pfam" id="PF05721">
    <property type="entry name" value="PhyH"/>
    <property type="match status" value="1"/>
</dbReference>
<comment type="similarity">
    <text evidence="2">Belongs to the PhyH family.</text>
</comment>
<feature type="non-terminal residue" evidence="6">
    <location>
        <position position="295"/>
    </location>
</feature>
<evidence type="ECO:0000256" key="3">
    <source>
        <dbReference type="ARBA" id="ARBA00022723"/>
    </source>
</evidence>
<proteinExistence type="inferred from homology"/>
<evidence type="ECO:0000256" key="1">
    <source>
        <dbReference type="ARBA" id="ARBA00001962"/>
    </source>
</evidence>
<keyword evidence="3" id="KW-0479">Metal-binding</keyword>
<dbReference type="SUPFAM" id="SSF51197">
    <property type="entry name" value="Clavaminate synthase-like"/>
    <property type="match status" value="1"/>
</dbReference>
<dbReference type="GO" id="GO:0051213">
    <property type="term" value="F:dioxygenase activity"/>
    <property type="evidence" value="ECO:0007669"/>
    <property type="project" value="UniProtKB-KW"/>
</dbReference>
<dbReference type="GO" id="GO:0046872">
    <property type="term" value="F:metal ion binding"/>
    <property type="evidence" value="ECO:0007669"/>
    <property type="project" value="UniProtKB-KW"/>
</dbReference>
<keyword evidence="7" id="KW-1185">Reference proteome</keyword>
<accession>A0A316Z4F0</accession>
<dbReference type="RefSeq" id="XP_025596243.1">
    <property type="nucleotide sequence ID" value="XM_025744826.1"/>
</dbReference>
<protein>
    <submittedName>
        <fullName evidence="6">Phytanoyl-CoA dioxygenase</fullName>
    </submittedName>
</protein>
<feature type="region of interest" description="Disordered" evidence="5">
    <location>
        <begin position="201"/>
        <end position="226"/>
    </location>
</feature>
<sequence>MSASCAADGALSAAQLAHFQRDGYLVLRSFFDAFAPLARAQQLVQAFQPAHHPLTRFATGDEDEGEARHVGDDYFLDSGDKVRWFLEEEAVAQGQLTRAPELSVNKVGHALHALDPTFHALSFSPRIAALVRSLHTHTSPRVLQSMVICKQPEIGGQVRPHNDSTFLYTDTPSALGLWFALEQCTATNGALSFIKGSHRHAPGAQLQEASRPRDDGQEQRLGRQRGVNRRFVRAQAGGTEFVQLATAEEEPWDAGKAVMEECEPGDLVLIHGSVMHQSNKNLSSKSRYIYTVRVL</sequence>
<dbReference type="Gene3D" id="2.60.120.620">
    <property type="entry name" value="q2cbj1_9rhob like domain"/>
    <property type="match status" value="1"/>
</dbReference>